<dbReference type="InterPro" id="IPR017438">
    <property type="entry name" value="ATP-NAD_kinase_N"/>
</dbReference>
<keyword evidence="1" id="KW-1133">Transmembrane helix</keyword>
<dbReference type="GO" id="GO:0005737">
    <property type="term" value="C:cytoplasm"/>
    <property type="evidence" value="ECO:0007669"/>
    <property type="project" value="TreeGrafter"/>
</dbReference>
<feature type="transmembrane region" description="Helical" evidence="1">
    <location>
        <begin position="6"/>
        <end position="25"/>
    </location>
</feature>
<proteinExistence type="predicted"/>
<evidence type="ECO:0000256" key="1">
    <source>
        <dbReference type="SAM" id="Phobius"/>
    </source>
</evidence>
<dbReference type="InterPro" id="IPR016064">
    <property type="entry name" value="NAD/diacylglycerol_kinase_sf"/>
</dbReference>
<dbReference type="Pfam" id="PF00781">
    <property type="entry name" value="DAGK_cat"/>
    <property type="match status" value="1"/>
</dbReference>
<sequence>MSPYTIIYAIIAYKLLATLILTWWTQRGSAKWKLRLKTFTANHDGKVIAGENKDKLLFIAVPSSGAGRAMDIYDECIEELQMREENFTIEVYVTKRSDDIKNLVVSKDVSEYYGIIVLGGDSSITELIQAPLRRNNGKRMYPPILHLPGGSTNLLSKELHGNKSHKEILGQFSTEKVKRAGVI</sequence>
<dbReference type="InterPro" id="IPR050187">
    <property type="entry name" value="Lipid_Phosphate_FormReg"/>
</dbReference>
<dbReference type="Gene3D" id="3.40.50.10330">
    <property type="entry name" value="Probable inorganic polyphosphate/atp-NAD kinase, domain 1"/>
    <property type="match status" value="1"/>
</dbReference>
<keyword evidence="1" id="KW-0812">Transmembrane</keyword>
<dbReference type="GO" id="GO:0046512">
    <property type="term" value="P:sphingosine biosynthetic process"/>
    <property type="evidence" value="ECO:0007669"/>
    <property type="project" value="TreeGrafter"/>
</dbReference>
<comment type="caution">
    <text evidence="3">The sequence shown here is derived from an EMBL/GenBank/DDBJ whole genome shotgun (WGS) entry which is preliminary data.</text>
</comment>
<dbReference type="AlphaFoldDB" id="A0AAD9D4L0"/>
<feature type="domain" description="DAGKc" evidence="2">
    <location>
        <begin position="51"/>
        <end position="183"/>
    </location>
</feature>
<name>A0AAD9D4L0_9STRA</name>
<protein>
    <recommendedName>
        <fullName evidence="2">DAGKc domain-containing protein</fullName>
    </recommendedName>
</protein>
<evidence type="ECO:0000259" key="2">
    <source>
        <dbReference type="PROSITE" id="PS50146"/>
    </source>
</evidence>
<evidence type="ECO:0000313" key="4">
    <source>
        <dbReference type="Proteomes" id="UP001224775"/>
    </source>
</evidence>
<dbReference type="Proteomes" id="UP001224775">
    <property type="component" value="Unassembled WGS sequence"/>
</dbReference>
<evidence type="ECO:0000313" key="3">
    <source>
        <dbReference type="EMBL" id="KAK1732735.1"/>
    </source>
</evidence>
<dbReference type="PANTHER" id="PTHR12358">
    <property type="entry name" value="SPHINGOSINE KINASE"/>
    <property type="match status" value="1"/>
</dbReference>
<dbReference type="PROSITE" id="PS50146">
    <property type="entry name" value="DAGK"/>
    <property type="match status" value="1"/>
</dbReference>
<dbReference type="InterPro" id="IPR001206">
    <property type="entry name" value="Diacylglycerol_kinase_cat_dom"/>
</dbReference>
<dbReference type="GO" id="GO:0001727">
    <property type="term" value="F:lipid kinase activity"/>
    <property type="evidence" value="ECO:0007669"/>
    <property type="project" value="TreeGrafter"/>
</dbReference>
<keyword evidence="4" id="KW-1185">Reference proteome</keyword>
<dbReference type="GO" id="GO:0016773">
    <property type="term" value="F:phosphotransferase activity, alcohol group as acceptor"/>
    <property type="evidence" value="ECO:0007669"/>
    <property type="project" value="UniProtKB-ARBA"/>
</dbReference>
<dbReference type="SUPFAM" id="SSF111331">
    <property type="entry name" value="NAD kinase/diacylglycerol kinase-like"/>
    <property type="match status" value="1"/>
</dbReference>
<dbReference type="GO" id="GO:0016020">
    <property type="term" value="C:membrane"/>
    <property type="evidence" value="ECO:0007669"/>
    <property type="project" value="TreeGrafter"/>
</dbReference>
<organism evidence="3 4">
    <name type="scientific">Skeletonema marinoi</name>
    <dbReference type="NCBI Taxonomy" id="267567"/>
    <lineage>
        <taxon>Eukaryota</taxon>
        <taxon>Sar</taxon>
        <taxon>Stramenopiles</taxon>
        <taxon>Ochrophyta</taxon>
        <taxon>Bacillariophyta</taxon>
        <taxon>Coscinodiscophyceae</taxon>
        <taxon>Thalassiosirophycidae</taxon>
        <taxon>Thalassiosirales</taxon>
        <taxon>Skeletonemataceae</taxon>
        <taxon>Skeletonema</taxon>
        <taxon>Skeletonema marinoi-dohrnii complex</taxon>
    </lineage>
</organism>
<dbReference type="PANTHER" id="PTHR12358:SF31">
    <property type="entry name" value="ACYLGLYCEROL KINASE, MITOCHONDRIAL"/>
    <property type="match status" value="1"/>
</dbReference>
<gene>
    <name evidence="3" type="ORF">QTG54_016582</name>
</gene>
<keyword evidence="1" id="KW-0472">Membrane</keyword>
<accession>A0AAD9D4L0</accession>
<reference evidence="3" key="1">
    <citation type="submission" date="2023-06" db="EMBL/GenBank/DDBJ databases">
        <title>Survivors Of The Sea: Transcriptome response of Skeletonema marinoi to long-term dormancy.</title>
        <authorList>
            <person name="Pinder M.I.M."/>
            <person name="Kourtchenko O."/>
            <person name="Robertson E.K."/>
            <person name="Larsson T."/>
            <person name="Maumus F."/>
            <person name="Osuna-Cruz C.M."/>
            <person name="Vancaester E."/>
            <person name="Stenow R."/>
            <person name="Vandepoele K."/>
            <person name="Ploug H."/>
            <person name="Bruchert V."/>
            <person name="Godhe A."/>
            <person name="Topel M."/>
        </authorList>
    </citation>
    <scope>NUCLEOTIDE SEQUENCE</scope>
    <source>
        <strain evidence="3">R05AC</strain>
    </source>
</reference>
<dbReference type="EMBL" id="JATAAI010000059">
    <property type="protein sequence ID" value="KAK1732735.1"/>
    <property type="molecule type" value="Genomic_DNA"/>
</dbReference>